<evidence type="ECO:0000313" key="2">
    <source>
        <dbReference type="Proteomes" id="UP001255856"/>
    </source>
</evidence>
<dbReference type="InterPro" id="IPR012340">
    <property type="entry name" value="NA-bd_OB-fold"/>
</dbReference>
<gene>
    <name evidence="1" type="ORF">QBZ16_000433</name>
</gene>
<proteinExistence type="predicted"/>
<dbReference type="Gene3D" id="2.40.50.140">
    <property type="entry name" value="Nucleic acid-binding proteins"/>
    <property type="match status" value="1"/>
</dbReference>
<reference evidence="1" key="1">
    <citation type="submission" date="2021-01" db="EMBL/GenBank/DDBJ databases">
        <authorList>
            <person name="Eckstrom K.M.E."/>
        </authorList>
    </citation>
    <scope>NUCLEOTIDE SEQUENCE</scope>
    <source>
        <strain evidence="1">UVCC 0001</strain>
    </source>
</reference>
<accession>A0AAD9MIR1</accession>
<dbReference type="PANTHER" id="PTHR11289:SF0">
    <property type="entry name" value="BREAST CANCER TYPE 2 SUSCEPTIBILITY PROTEIN"/>
    <property type="match status" value="1"/>
</dbReference>
<dbReference type="EMBL" id="JASFZW010000001">
    <property type="protein sequence ID" value="KAK2080579.1"/>
    <property type="molecule type" value="Genomic_DNA"/>
</dbReference>
<dbReference type="GO" id="GO:0006355">
    <property type="term" value="P:regulation of DNA-templated transcription"/>
    <property type="evidence" value="ECO:0007669"/>
    <property type="project" value="TreeGrafter"/>
</dbReference>
<dbReference type="AlphaFoldDB" id="A0AAD9MIR1"/>
<name>A0AAD9MIR1_PROWI</name>
<dbReference type="SUPFAM" id="SSF50249">
    <property type="entry name" value="Nucleic acid-binding proteins"/>
    <property type="match status" value="1"/>
</dbReference>
<dbReference type="Proteomes" id="UP001255856">
    <property type="component" value="Unassembled WGS sequence"/>
</dbReference>
<protein>
    <submittedName>
        <fullName evidence="1">Uncharacterized protein</fullName>
    </submittedName>
</protein>
<keyword evidence="2" id="KW-1185">Reference proteome</keyword>
<comment type="caution">
    <text evidence="1">The sequence shown here is derived from an EMBL/GenBank/DDBJ whole genome shotgun (WGS) entry which is preliminary data.</text>
</comment>
<dbReference type="GO" id="GO:0000724">
    <property type="term" value="P:double-strand break repair via homologous recombination"/>
    <property type="evidence" value="ECO:0007669"/>
    <property type="project" value="InterPro"/>
</dbReference>
<sequence length="427" mass="45803">MHSQEIAMDLLRKRYQLEFGRGKCSALKAILQHDQPPSPCMVLAVGPAEPPTDDANSMIELTDGCGAVPGGGAIPRTMVVVQRVYPPLVWTQFSDGTSIVQTQRAHNAAVSSAASAAEKLHATVAEAAERAEHDRCRELLAERTPDPVERAYARWRQLQRHMEQRQQALRAQAEGALQAADGHAPASGALVTNAVPIQPLLLGTVTHATACRDAIPTEALCTVWRPPLELSDVREGQVFTVLGLEPRAARGEAAARAVMELQSSRGTTWTPLEAPAPNTSPLRVHARPRLPWTLAQAPHTGLPPSDVDLEEAVVLRVGPAPDRGSPGPAAQWLFLADPSCAAGPPGVGADPRPWLLAVRLEGPARGMDWMDPGEHEGAVLQLRDLLLGHVDLHLPGPKEALREPWIADNAAMLEALKLRAGQLMDPS</sequence>
<dbReference type="PANTHER" id="PTHR11289">
    <property type="entry name" value="BREAST CANCER TYPE 2 SUSCEPTIBILITY PROTEIN BRCA2"/>
    <property type="match status" value="1"/>
</dbReference>
<dbReference type="InterPro" id="IPR015525">
    <property type="entry name" value="BRCA2"/>
</dbReference>
<organism evidence="1 2">
    <name type="scientific">Prototheca wickerhamii</name>
    <dbReference type="NCBI Taxonomy" id="3111"/>
    <lineage>
        <taxon>Eukaryota</taxon>
        <taxon>Viridiplantae</taxon>
        <taxon>Chlorophyta</taxon>
        <taxon>core chlorophytes</taxon>
        <taxon>Trebouxiophyceae</taxon>
        <taxon>Chlorellales</taxon>
        <taxon>Chlorellaceae</taxon>
        <taxon>Prototheca</taxon>
    </lineage>
</organism>
<evidence type="ECO:0000313" key="1">
    <source>
        <dbReference type="EMBL" id="KAK2080579.1"/>
    </source>
</evidence>